<evidence type="ECO:0000313" key="5">
    <source>
        <dbReference type="Proteomes" id="UP000186666"/>
    </source>
</evidence>
<evidence type="ECO:0000256" key="2">
    <source>
        <dbReference type="SAM" id="Phobius"/>
    </source>
</evidence>
<proteinExistence type="predicted"/>
<dbReference type="EMBL" id="FTNK01000057">
    <property type="protein sequence ID" value="SIR74105.1"/>
    <property type="molecule type" value="Genomic_DNA"/>
</dbReference>
<accession>A0ABY1KIT1</accession>
<organism evidence="4 5">
    <name type="scientific">Paenibacillus macquariensis</name>
    <dbReference type="NCBI Taxonomy" id="948756"/>
    <lineage>
        <taxon>Bacteria</taxon>
        <taxon>Bacillati</taxon>
        <taxon>Bacillota</taxon>
        <taxon>Bacilli</taxon>
        <taxon>Bacillales</taxon>
        <taxon>Paenibacillaceae</taxon>
        <taxon>Paenibacillus</taxon>
    </lineage>
</organism>
<keyword evidence="2" id="KW-0812">Transmembrane</keyword>
<feature type="domain" description="Lysozyme inhibitor LprI-like N-terminal" evidence="3">
    <location>
        <begin position="117"/>
        <end position="210"/>
    </location>
</feature>
<gene>
    <name evidence="4" type="ORF">SAMN05421578_1579</name>
</gene>
<dbReference type="RefSeq" id="WP_068591747.1">
    <property type="nucleotide sequence ID" value="NZ_FTNK01000057.1"/>
</dbReference>
<evidence type="ECO:0000256" key="1">
    <source>
        <dbReference type="SAM" id="Coils"/>
    </source>
</evidence>
<keyword evidence="5" id="KW-1185">Reference proteome</keyword>
<dbReference type="Pfam" id="PF07007">
    <property type="entry name" value="LprI"/>
    <property type="match status" value="1"/>
</dbReference>
<protein>
    <recommendedName>
        <fullName evidence="3">Lysozyme inhibitor LprI-like N-terminal domain-containing protein</fullName>
    </recommendedName>
</protein>
<reference evidence="4 5" key="1">
    <citation type="submission" date="2017-01" db="EMBL/GenBank/DDBJ databases">
        <authorList>
            <person name="Varghese N."/>
            <person name="Submissions S."/>
        </authorList>
    </citation>
    <scope>NUCLEOTIDE SEQUENCE [LARGE SCALE GENOMIC DNA]</scope>
    <source>
        <strain evidence="4 5">ATCC 23464</strain>
    </source>
</reference>
<comment type="caution">
    <text evidence="4">The sequence shown here is derived from an EMBL/GenBank/DDBJ whole genome shotgun (WGS) entry which is preliminary data.</text>
</comment>
<evidence type="ECO:0000313" key="4">
    <source>
        <dbReference type="EMBL" id="SIR74105.1"/>
    </source>
</evidence>
<evidence type="ECO:0000259" key="3">
    <source>
        <dbReference type="Pfam" id="PF07007"/>
    </source>
</evidence>
<sequence>MNKKLLFYRLCVLIILIFGVCSYIVMTEKLKRDDKKIDILESRIDVYQNLEKELNSLNITIQESLNKAGETNNNLERQIKESNHYGDYQGNDDFSNIINDNPIDKDYQQEFEKLQESDESTTLEWGAFEARYIIKWQDEVNAALEHLYKSLNEEDRINLEQSQKSWQSYIDDDDNFVSNKFIYTRYFGTQGVVQLAAVQLHRTRERAIELMEYIFSMDRTTMDFVYDN</sequence>
<dbReference type="Gene3D" id="1.20.1270.180">
    <property type="match status" value="1"/>
</dbReference>
<keyword evidence="1" id="KW-0175">Coiled coil</keyword>
<keyword evidence="2" id="KW-1133">Transmembrane helix</keyword>
<name>A0ABY1KIT1_9BACL</name>
<feature type="coiled-coil region" evidence="1">
    <location>
        <begin position="47"/>
        <end position="81"/>
    </location>
</feature>
<keyword evidence="2" id="KW-0472">Membrane</keyword>
<feature type="transmembrane region" description="Helical" evidence="2">
    <location>
        <begin position="6"/>
        <end position="26"/>
    </location>
</feature>
<dbReference type="Proteomes" id="UP000186666">
    <property type="component" value="Unassembled WGS sequence"/>
</dbReference>
<dbReference type="InterPro" id="IPR009739">
    <property type="entry name" value="LprI-like_N"/>
</dbReference>